<evidence type="ECO:0000256" key="5">
    <source>
        <dbReference type="ARBA" id="ARBA00023015"/>
    </source>
</evidence>
<sequence length="100" mass="10552">MVESLVPTPGPSRLERLSKDTPPRVDRSSAGGAAGPARAAGETVELSAAALALPDELRSGPPVDMQLVQKIKTAIAEGKYPIDIERLTDALFADYLDLKP</sequence>
<protein>
    <recommendedName>
        <fullName evidence="2">Negative regulator of flagellin synthesis</fullName>
    </recommendedName>
    <alternativeName>
        <fullName evidence="8">Anti-sigma-28 factor</fullName>
    </alternativeName>
</protein>
<evidence type="ECO:0000256" key="6">
    <source>
        <dbReference type="ARBA" id="ARBA00023163"/>
    </source>
</evidence>
<evidence type="ECO:0000313" key="12">
    <source>
        <dbReference type="Proteomes" id="UP000219467"/>
    </source>
</evidence>
<feature type="compositionally biased region" description="Basic and acidic residues" evidence="9">
    <location>
        <begin position="13"/>
        <end position="27"/>
    </location>
</feature>
<comment type="similarity">
    <text evidence="1">Belongs to the FlgM family.</text>
</comment>
<feature type="domain" description="Anti-sigma-28 factor FlgM C-terminal" evidence="10">
    <location>
        <begin position="43"/>
        <end position="91"/>
    </location>
</feature>
<dbReference type="GO" id="GO:0045892">
    <property type="term" value="P:negative regulation of DNA-templated transcription"/>
    <property type="evidence" value="ECO:0007669"/>
    <property type="project" value="InterPro"/>
</dbReference>
<evidence type="ECO:0000256" key="2">
    <source>
        <dbReference type="ARBA" id="ARBA00017823"/>
    </source>
</evidence>
<dbReference type="EMBL" id="OAOQ01000016">
    <property type="protein sequence ID" value="SNX73799.1"/>
    <property type="molecule type" value="Genomic_DNA"/>
</dbReference>
<evidence type="ECO:0000256" key="1">
    <source>
        <dbReference type="ARBA" id="ARBA00005322"/>
    </source>
</evidence>
<dbReference type="Proteomes" id="UP000219467">
    <property type="component" value="Unassembled WGS sequence"/>
</dbReference>
<comment type="function">
    <text evidence="7">Responsible for the coupling of flagellin expression to flagellar assembly by preventing expression of the flagellin genes when a component of the middle class of proteins is defective. It negatively regulates flagellar genes by inhibiting the activity of FliA by directly binding to FliA.</text>
</comment>
<reference evidence="12" key="1">
    <citation type="submission" date="2017-08" db="EMBL/GenBank/DDBJ databases">
        <authorList>
            <person name="Varghese N."/>
            <person name="Submissions S."/>
        </authorList>
    </citation>
    <scope>NUCLEOTIDE SEQUENCE [LARGE SCALE GENOMIC DNA]</scope>
    <source>
        <strain evidence="12">JA234</strain>
    </source>
</reference>
<dbReference type="InterPro" id="IPR007412">
    <property type="entry name" value="FlgM"/>
</dbReference>
<dbReference type="InterPro" id="IPR031316">
    <property type="entry name" value="FlgM_C"/>
</dbReference>
<keyword evidence="4" id="KW-1005">Bacterial flagellum biogenesis</keyword>
<dbReference type="RefSeq" id="WP_097031387.1">
    <property type="nucleotide sequence ID" value="NZ_OAOQ01000016.1"/>
</dbReference>
<gene>
    <name evidence="11" type="ORF">SAMN05878503_11671</name>
</gene>
<organism evidence="11 12">
    <name type="scientific">Cereibacter ovatus</name>
    <dbReference type="NCBI Taxonomy" id="439529"/>
    <lineage>
        <taxon>Bacteria</taxon>
        <taxon>Pseudomonadati</taxon>
        <taxon>Pseudomonadota</taxon>
        <taxon>Alphaproteobacteria</taxon>
        <taxon>Rhodobacterales</taxon>
        <taxon>Paracoccaceae</taxon>
        <taxon>Cereibacter</taxon>
    </lineage>
</organism>
<dbReference type="Pfam" id="PF04316">
    <property type="entry name" value="FlgM"/>
    <property type="match status" value="1"/>
</dbReference>
<keyword evidence="5" id="KW-0805">Transcription regulation</keyword>
<proteinExistence type="inferred from homology"/>
<evidence type="ECO:0000256" key="9">
    <source>
        <dbReference type="SAM" id="MobiDB-lite"/>
    </source>
</evidence>
<dbReference type="SUPFAM" id="SSF101498">
    <property type="entry name" value="Anti-sigma factor FlgM"/>
    <property type="match status" value="1"/>
</dbReference>
<keyword evidence="12" id="KW-1185">Reference proteome</keyword>
<dbReference type="NCBIfam" id="TIGR03824">
    <property type="entry name" value="FlgM_jcvi"/>
    <property type="match status" value="1"/>
</dbReference>
<evidence type="ECO:0000256" key="4">
    <source>
        <dbReference type="ARBA" id="ARBA00022795"/>
    </source>
</evidence>
<dbReference type="InterPro" id="IPR035890">
    <property type="entry name" value="Anti-sigma-28_factor_FlgM_sf"/>
</dbReference>
<feature type="region of interest" description="Disordered" evidence="9">
    <location>
        <begin position="1"/>
        <end position="40"/>
    </location>
</feature>
<evidence type="ECO:0000256" key="8">
    <source>
        <dbReference type="ARBA" id="ARBA00030117"/>
    </source>
</evidence>
<dbReference type="OrthoDB" id="7357746at2"/>
<name>A0A285D207_9RHOB</name>
<keyword evidence="6" id="KW-0804">Transcription</keyword>
<evidence type="ECO:0000259" key="10">
    <source>
        <dbReference type="Pfam" id="PF04316"/>
    </source>
</evidence>
<accession>A0A285D207</accession>
<evidence type="ECO:0000256" key="7">
    <source>
        <dbReference type="ARBA" id="ARBA00024739"/>
    </source>
</evidence>
<evidence type="ECO:0000256" key="3">
    <source>
        <dbReference type="ARBA" id="ARBA00022491"/>
    </source>
</evidence>
<dbReference type="GO" id="GO:0044781">
    <property type="term" value="P:bacterial-type flagellum organization"/>
    <property type="evidence" value="ECO:0007669"/>
    <property type="project" value="UniProtKB-KW"/>
</dbReference>
<keyword evidence="3" id="KW-0678">Repressor</keyword>
<dbReference type="AlphaFoldDB" id="A0A285D207"/>
<evidence type="ECO:0000313" key="11">
    <source>
        <dbReference type="EMBL" id="SNX73799.1"/>
    </source>
</evidence>